<gene>
    <name evidence="1" type="ORF">Cch01nite_19350</name>
</gene>
<dbReference type="AlphaFoldDB" id="A0A919P415"/>
<dbReference type="InterPro" id="IPR016181">
    <property type="entry name" value="Acyl_CoA_acyltransferase"/>
</dbReference>
<evidence type="ECO:0000313" key="2">
    <source>
        <dbReference type="Proteomes" id="UP000632740"/>
    </source>
</evidence>
<dbReference type="Proteomes" id="UP000632740">
    <property type="component" value="Unassembled WGS sequence"/>
</dbReference>
<protein>
    <recommendedName>
        <fullName evidence="3">GNAT family N-acetyltransferase</fullName>
    </recommendedName>
</protein>
<keyword evidence="2" id="KW-1185">Reference proteome</keyword>
<dbReference type="EMBL" id="BONK01000006">
    <property type="protein sequence ID" value="GIG21211.1"/>
    <property type="molecule type" value="Genomic_DNA"/>
</dbReference>
<comment type="caution">
    <text evidence="1">The sequence shown here is derived from an EMBL/GenBank/DDBJ whole genome shotgun (WGS) entry which is preliminary data.</text>
</comment>
<reference evidence="1" key="1">
    <citation type="submission" date="2021-01" db="EMBL/GenBank/DDBJ databases">
        <title>Whole genome shotgun sequence of Cellulomonas chitinilytica NBRC 110799.</title>
        <authorList>
            <person name="Komaki H."/>
            <person name="Tamura T."/>
        </authorList>
    </citation>
    <scope>NUCLEOTIDE SEQUENCE</scope>
    <source>
        <strain evidence="1">NBRC 110799</strain>
    </source>
</reference>
<name>A0A919P415_9CELL</name>
<organism evidence="1 2">
    <name type="scientific">Cellulomonas chitinilytica</name>
    <dbReference type="NCBI Taxonomy" id="398759"/>
    <lineage>
        <taxon>Bacteria</taxon>
        <taxon>Bacillati</taxon>
        <taxon>Actinomycetota</taxon>
        <taxon>Actinomycetes</taxon>
        <taxon>Micrococcales</taxon>
        <taxon>Cellulomonadaceae</taxon>
        <taxon>Cellulomonas</taxon>
    </lineage>
</organism>
<dbReference type="SUPFAM" id="SSF55729">
    <property type="entry name" value="Acyl-CoA N-acyltransferases (Nat)"/>
    <property type="match status" value="1"/>
</dbReference>
<evidence type="ECO:0008006" key="3">
    <source>
        <dbReference type="Google" id="ProtNLM"/>
    </source>
</evidence>
<accession>A0A919P415</accession>
<proteinExistence type="predicted"/>
<sequence>MSGEPGAAARWQAAGLSTTGSEYVARMPAFAIKALTQETFDDFAALLERSAGMFADCWCTKFHPECAEKGQTAEGNRALKRRLVADGLAHAALVYDGDRAVAWAQYGSPEELPSIQHRKEYLATAVRLPDYRITCIQVERGLRGRGLAAVALRGAVELLARAGGGVVEGYPHDTGGVRKKNSSFLYNGTRTLYEREGFVYDRPKGLGNCVMVRDVAPSARD</sequence>
<dbReference type="Gene3D" id="3.40.630.30">
    <property type="match status" value="1"/>
</dbReference>
<evidence type="ECO:0000313" key="1">
    <source>
        <dbReference type="EMBL" id="GIG21211.1"/>
    </source>
</evidence>